<reference evidence="2" key="1">
    <citation type="submission" date="2019-11" db="EMBL/GenBank/DDBJ databases">
        <authorList>
            <person name="Feng L."/>
        </authorList>
    </citation>
    <scope>NUCLEOTIDE SEQUENCE</scope>
    <source>
        <strain evidence="2">CTertiumLFYP3</strain>
    </source>
</reference>
<evidence type="ECO:0000313" key="2">
    <source>
        <dbReference type="EMBL" id="VYU66741.1"/>
    </source>
</evidence>
<proteinExistence type="predicted"/>
<dbReference type="AlphaFoldDB" id="A0A6N3GS30"/>
<feature type="transmembrane region" description="Helical" evidence="1">
    <location>
        <begin position="133"/>
        <end position="158"/>
    </location>
</feature>
<keyword evidence="1" id="KW-0812">Transmembrane</keyword>
<keyword evidence="1" id="KW-0472">Membrane</keyword>
<accession>A0A6N3GS30</accession>
<sequence>MNTKFEKQLKQAMQNQVKIKDETHLQRVLKNTNREFLRMQGGCRISFWEFFIRQVKYLSYSIWLVQGFALLILVGILGYAYGELSLDNGWQIAILLCGCAILIMMTSVPFVERSLRYNMNEIEAATRFSTSRLILAKLLMIGIGDGVMIAGLLLITILYTSISIINAVLYLLIPFLLMSSVVLYLIGHIPMKRFKLLCITLGGSILCGVVVMWKECPWIFREMFNIGWIGICVILIGICISQVRYIMLRSAVIELQIV</sequence>
<dbReference type="RefSeq" id="WP_156627837.1">
    <property type="nucleotide sequence ID" value="NZ_CACRTO010000049.1"/>
</dbReference>
<organism evidence="2">
    <name type="scientific">Clostridium tertium</name>
    <dbReference type="NCBI Taxonomy" id="1559"/>
    <lineage>
        <taxon>Bacteria</taxon>
        <taxon>Bacillati</taxon>
        <taxon>Bacillota</taxon>
        <taxon>Clostridia</taxon>
        <taxon>Eubacteriales</taxon>
        <taxon>Clostridiaceae</taxon>
        <taxon>Clostridium</taxon>
    </lineage>
</organism>
<feature type="transmembrane region" description="Helical" evidence="1">
    <location>
        <begin position="194"/>
        <end position="213"/>
    </location>
</feature>
<gene>
    <name evidence="2" type="ORF">CTLFYP3_00044</name>
</gene>
<feature type="transmembrane region" description="Helical" evidence="1">
    <location>
        <begin position="57"/>
        <end position="80"/>
    </location>
</feature>
<evidence type="ECO:0008006" key="3">
    <source>
        <dbReference type="Google" id="ProtNLM"/>
    </source>
</evidence>
<feature type="transmembrane region" description="Helical" evidence="1">
    <location>
        <begin position="164"/>
        <end position="187"/>
    </location>
</feature>
<name>A0A6N3GS30_9CLOT</name>
<evidence type="ECO:0000256" key="1">
    <source>
        <dbReference type="SAM" id="Phobius"/>
    </source>
</evidence>
<feature type="transmembrane region" description="Helical" evidence="1">
    <location>
        <begin position="225"/>
        <end position="247"/>
    </location>
</feature>
<keyword evidence="1" id="KW-1133">Transmembrane helix</keyword>
<dbReference type="EMBL" id="CACRTO010000049">
    <property type="protein sequence ID" value="VYU66741.1"/>
    <property type="molecule type" value="Genomic_DNA"/>
</dbReference>
<feature type="transmembrane region" description="Helical" evidence="1">
    <location>
        <begin position="92"/>
        <end position="112"/>
    </location>
</feature>
<protein>
    <recommendedName>
        <fullName evidence="3">ABC-2 family transporter protein</fullName>
    </recommendedName>
</protein>